<evidence type="ECO:0000313" key="5">
    <source>
        <dbReference type="EMBL" id="NNH71441.1"/>
    </source>
</evidence>
<name>A0A849CE45_9NOCA</name>
<evidence type="ECO:0000313" key="6">
    <source>
        <dbReference type="Proteomes" id="UP000586827"/>
    </source>
</evidence>
<dbReference type="PANTHER" id="PTHR38465:SF2">
    <property type="entry name" value="HTH-TYPE TRANSCRIPTIONAL REGULATOR MMPR5"/>
    <property type="match status" value="1"/>
</dbReference>
<dbReference type="InterPro" id="IPR000835">
    <property type="entry name" value="HTH_MarR-typ"/>
</dbReference>
<keyword evidence="1" id="KW-0805">Transcription regulation</keyword>
<dbReference type="InterPro" id="IPR036390">
    <property type="entry name" value="WH_DNA-bd_sf"/>
</dbReference>
<dbReference type="InterPro" id="IPR036388">
    <property type="entry name" value="WH-like_DNA-bd_sf"/>
</dbReference>
<keyword evidence="3" id="KW-0804">Transcription</keyword>
<dbReference type="GO" id="GO:0003677">
    <property type="term" value="F:DNA binding"/>
    <property type="evidence" value="ECO:0007669"/>
    <property type="project" value="UniProtKB-KW"/>
</dbReference>
<dbReference type="EMBL" id="JABELX010000005">
    <property type="protein sequence ID" value="NNH71441.1"/>
    <property type="molecule type" value="Genomic_DNA"/>
</dbReference>
<dbReference type="PANTHER" id="PTHR38465">
    <property type="entry name" value="HTH-TYPE TRANSCRIPTIONAL REGULATOR MJ1563-RELATED"/>
    <property type="match status" value="1"/>
</dbReference>
<dbReference type="Gene3D" id="1.10.10.10">
    <property type="entry name" value="Winged helix-like DNA-binding domain superfamily/Winged helix DNA-binding domain"/>
    <property type="match status" value="1"/>
</dbReference>
<keyword evidence="2" id="KW-0238">DNA-binding</keyword>
<dbReference type="GO" id="GO:0003700">
    <property type="term" value="F:DNA-binding transcription factor activity"/>
    <property type="evidence" value="ECO:0007669"/>
    <property type="project" value="InterPro"/>
</dbReference>
<evidence type="ECO:0000256" key="1">
    <source>
        <dbReference type="ARBA" id="ARBA00023015"/>
    </source>
</evidence>
<dbReference type="Pfam" id="PF12802">
    <property type="entry name" value="MarR_2"/>
    <property type="match status" value="1"/>
</dbReference>
<evidence type="ECO:0000256" key="3">
    <source>
        <dbReference type="ARBA" id="ARBA00023163"/>
    </source>
</evidence>
<dbReference type="AlphaFoldDB" id="A0A849CE45"/>
<accession>A0A849CE45</accession>
<dbReference type="SUPFAM" id="SSF46785">
    <property type="entry name" value="Winged helix' DNA-binding domain"/>
    <property type="match status" value="1"/>
</dbReference>
<proteinExistence type="predicted"/>
<comment type="caution">
    <text evidence="5">The sequence shown here is derived from an EMBL/GenBank/DDBJ whole genome shotgun (WGS) entry which is preliminary data.</text>
</comment>
<gene>
    <name evidence="5" type="ORF">HLB23_16490</name>
</gene>
<evidence type="ECO:0000259" key="4">
    <source>
        <dbReference type="Pfam" id="PF12802"/>
    </source>
</evidence>
<feature type="domain" description="HTH marR-type" evidence="4">
    <location>
        <begin position="36"/>
        <end position="93"/>
    </location>
</feature>
<protein>
    <submittedName>
        <fullName evidence="5">MarR family transcriptional regulator</fullName>
    </submittedName>
</protein>
<organism evidence="5 6">
    <name type="scientific">Nocardia uniformis</name>
    <dbReference type="NCBI Taxonomy" id="53432"/>
    <lineage>
        <taxon>Bacteria</taxon>
        <taxon>Bacillati</taxon>
        <taxon>Actinomycetota</taxon>
        <taxon>Actinomycetes</taxon>
        <taxon>Mycobacteriales</taxon>
        <taxon>Nocardiaceae</taxon>
        <taxon>Nocardia</taxon>
    </lineage>
</organism>
<dbReference type="InterPro" id="IPR052362">
    <property type="entry name" value="HTH-GbsR_regulator"/>
</dbReference>
<reference evidence="5 6" key="1">
    <citation type="submission" date="2020-05" db="EMBL/GenBank/DDBJ databases">
        <title>MicrobeNet Type strains.</title>
        <authorList>
            <person name="Nicholson A.C."/>
        </authorList>
    </citation>
    <scope>NUCLEOTIDE SEQUENCE [LARGE SCALE GENOMIC DNA]</scope>
    <source>
        <strain evidence="5 6">JCM 3224</strain>
    </source>
</reference>
<dbReference type="Proteomes" id="UP000586827">
    <property type="component" value="Unassembled WGS sequence"/>
</dbReference>
<keyword evidence="6" id="KW-1185">Reference proteome</keyword>
<dbReference type="Gene3D" id="1.10.287.160">
    <property type="entry name" value="HR1 repeat"/>
    <property type="match status" value="1"/>
</dbReference>
<sequence length="168" mass="18788">MRGEGVSADTAAANREVAKARFVEKLAIGLADMGWPRMPARVFATLMVSEDGRMSARGLADALSISPAAVSGAVRYLDQVGLVAKERMPGQRRDSYRLYDDLWYASFLKRDRMMKMWSETASEGVELMGSDTPVGRRLAEMGDFFDFFAAELPVLFDRWHERRRAAGL</sequence>
<evidence type="ECO:0000256" key="2">
    <source>
        <dbReference type="ARBA" id="ARBA00023125"/>
    </source>
</evidence>